<evidence type="ECO:0000256" key="6">
    <source>
        <dbReference type="ARBA" id="ARBA00023004"/>
    </source>
</evidence>
<comment type="cofactor">
    <cofactor evidence="8">
        <name>heme b</name>
        <dbReference type="ChEBI" id="CHEBI:60344"/>
    </cofactor>
    <text evidence="8">Binds 1 heme b (iron(II)-protoporphyrin IX) group per subunit.</text>
</comment>
<evidence type="ECO:0000313" key="11">
    <source>
        <dbReference type="Proteomes" id="UP000241074"/>
    </source>
</evidence>
<comment type="function">
    <text evidence="8">Part of the MsrPQ system that repairs oxidized periplasmic proteins containing methionine sulfoxide residues (Met-O), using respiratory chain electrons. Thus protects these proteins from oxidative-stress damage caused by reactive species of oxygen and chlorine generated by the host defense mechanisms. MsrPQ is essential for the maintenance of envelope integrity under bleach stress, rescuing a wide series of structurally unrelated periplasmic proteins from methionine oxidation. MsrQ provides electrons for reduction to the reductase catalytic subunit MsrP, using the quinone pool of the respiratory chain.</text>
</comment>
<dbReference type="KEGG" id="xba:C7S18_03210"/>
<comment type="subunit">
    <text evidence="8">Heterodimer of a catalytic subunit (MsrP) and a heme-binding subunit (MsrQ).</text>
</comment>
<dbReference type="GO" id="GO:0020037">
    <property type="term" value="F:heme binding"/>
    <property type="evidence" value="ECO:0007669"/>
    <property type="project" value="UniProtKB-UniRule"/>
</dbReference>
<evidence type="ECO:0000256" key="3">
    <source>
        <dbReference type="ARBA" id="ARBA00022617"/>
    </source>
</evidence>
<keyword evidence="3 8" id="KW-0349">Heme</keyword>
<feature type="transmembrane region" description="Helical" evidence="8">
    <location>
        <begin position="52"/>
        <end position="72"/>
    </location>
</feature>
<dbReference type="GO" id="GO:0046872">
    <property type="term" value="F:metal ion binding"/>
    <property type="evidence" value="ECO:0007669"/>
    <property type="project" value="UniProtKB-KW"/>
</dbReference>
<comment type="similarity">
    <text evidence="8">Belongs to the MsrQ family.</text>
</comment>
<comment type="caution">
    <text evidence="8">Lacks conserved residue(s) required for the propagation of feature annotation.</text>
</comment>
<keyword evidence="5 8" id="KW-1133">Transmembrane helix</keyword>
<dbReference type="HAMAP" id="MF_01207">
    <property type="entry name" value="MsrQ"/>
    <property type="match status" value="1"/>
</dbReference>
<dbReference type="GO" id="GO:0010181">
    <property type="term" value="F:FMN binding"/>
    <property type="evidence" value="ECO:0007669"/>
    <property type="project" value="UniProtKB-UniRule"/>
</dbReference>
<dbReference type="OrthoDB" id="9788328at2"/>
<feature type="transmembrane region" description="Helical" evidence="8">
    <location>
        <begin position="179"/>
        <end position="195"/>
    </location>
</feature>
<evidence type="ECO:0000256" key="8">
    <source>
        <dbReference type="HAMAP-Rule" id="MF_01207"/>
    </source>
</evidence>
<proteinExistence type="inferred from homology"/>
<keyword evidence="4 8" id="KW-0812">Transmembrane</keyword>
<evidence type="ECO:0000256" key="4">
    <source>
        <dbReference type="ARBA" id="ARBA00022692"/>
    </source>
</evidence>
<feature type="transmembrane region" description="Helical" evidence="8">
    <location>
        <begin position="84"/>
        <end position="102"/>
    </location>
</feature>
<dbReference type="RefSeq" id="WP_106890188.1">
    <property type="nucleotide sequence ID" value="NZ_CP027860.1"/>
</dbReference>
<dbReference type="GO" id="GO:0005886">
    <property type="term" value="C:plasma membrane"/>
    <property type="evidence" value="ECO:0007669"/>
    <property type="project" value="UniProtKB-SubCell"/>
</dbReference>
<dbReference type="Pfam" id="PF01794">
    <property type="entry name" value="Ferric_reduct"/>
    <property type="match status" value="1"/>
</dbReference>
<comment type="cofactor">
    <cofactor evidence="8">
        <name>FMN</name>
        <dbReference type="ChEBI" id="CHEBI:58210"/>
    </cofactor>
    <text evidence="8">Binds 1 FMN per subunit.</text>
</comment>
<sequence>MNATATKRWDRIAWSKWLLFPAALLPALLLLQGALQNTLGADPVKALTHATGLWALRFLLLSLAMTPFRLWTGWTGFIRYRRMLGLYAFFYACLHLLVYLVLDLGTYWADLLTDIQKRPYMTVGFGAWLIMLPLAITSTRGMIRRMGRHWQRLHRLVYVAGILAALHFLWLVKADLREPGIYAGILAVLLLARLWPKRRARGTGPVGAATTSRK</sequence>
<dbReference type="InterPro" id="IPR022837">
    <property type="entry name" value="MsrQ-like"/>
</dbReference>
<feature type="transmembrane region" description="Helical" evidence="8">
    <location>
        <begin position="155"/>
        <end position="173"/>
    </location>
</feature>
<keyword evidence="7 8" id="KW-0472">Membrane</keyword>
<protein>
    <recommendedName>
        <fullName evidence="8">Protein-methionine-sulfoxide reductase heme-binding subunit MsrQ</fullName>
    </recommendedName>
    <alternativeName>
        <fullName evidence="8">Flavocytochrome MsrQ</fullName>
    </alternativeName>
</protein>
<feature type="transmembrane region" description="Helical" evidence="8">
    <location>
        <begin position="122"/>
        <end position="143"/>
    </location>
</feature>
<name>A0A2P1PN40_9GAMM</name>
<dbReference type="InterPro" id="IPR013130">
    <property type="entry name" value="Fe3_Rdtase_TM_dom"/>
</dbReference>
<dbReference type="PANTHER" id="PTHR36964:SF1">
    <property type="entry name" value="PROTEIN-METHIONINE-SULFOXIDE REDUCTASE HEME-BINDING SUBUNIT MSRQ"/>
    <property type="match status" value="1"/>
</dbReference>
<feature type="domain" description="Ferric oxidoreductase" evidence="9">
    <location>
        <begin position="51"/>
        <end position="164"/>
    </location>
</feature>
<keyword evidence="8" id="KW-0249">Electron transport</keyword>
<organism evidence="10 11">
    <name type="scientific">Ahniella affigens</name>
    <dbReference type="NCBI Taxonomy" id="2021234"/>
    <lineage>
        <taxon>Bacteria</taxon>
        <taxon>Pseudomonadati</taxon>
        <taxon>Pseudomonadota</taxon>
        <taxon>Gammaproteobacteria</taxon>
        <taxon>Lysobacterales</taxon>
        <taxon>Rhodanobacteraceae</taxon>
        <taxon>Ahniella</taxon>
    </lineage>
</organism>
<gene>
    <name evidence="8" type="primary">msrQ</name>
    <name evidence="10" type="ORF">C7S18_03210</name>
</gene>
<keyword evidence="2 8" id="KW-0813">Transport</keyword>
<dbReference type="GO" id="GO:0030091">
    <property type="term" value="P:protein repair"/>
    <property type="evidence" value="ECO:0007669"/>
    <property type="project" value="UniProtKB-UniRule"/>
</dbReference>
<dbReference type="EMBL" id="CP027860">
    <property type="protein sequence ID" value="AVP96259.1"/>
    <property type="molecule type" value="Genomic_DNA"/>
</dbReference>
<keyword evidence="8" id="KW-0479">Metal-binding</keyword>
<accession>A0A2P1PN40</accession>
<dbReference type="GO" id="GO:0009055">
    <property type="term" value="F:electron transfer activity"/>
    <property type="evidence" value="ECO:0007669"/>
    <property type="project" value="UniProtKB-UniRule"/>
</dbReference>
<evidence type="ECO:0000256" key="5">
    <source>
        <dbReference type="ARBA" id="ARBA00022989"/>
    </source>
</evidence>
<keyword evidence="11" id="KW-1185">Reference proteome</keyword>
<evidence type="ECO:0000313" key="10">
    <source>
        <dbReference type="EMBL" id="AVP96259.1"/>
    </source>
</evidence>
<reference evidence="10 11" key="2">
    <citation type="submission" date="2018-03" db="EMBL/GenBank/DDBJ databases">
        <authorList>
            <person name="Keele B.F."/>
        </authorList>
    </citation>
    <scope>NUCLEOTIDE SEQUENCE [LARGE SCALE GENOMIC DNA]</scope>
    <source>
        <strain evidence="10 11">D13</strain>
    </source>
</reference>
<keyword evidence="8" id="KW-0285">Flavoprotein</keyword>
<evidence type="ECO:0000256" key="7">
    <source>
        <dbReference type="ARBA" id="ARBA00023136"/>
    </source>
</evidence>
<keyword evidence="8" id="KW-0288">FMN</keyword>
<dbReference type="GO" id="GO:0016679">
    <property type="term" value="F:oxidoreductase activity, acting on diphenols and related substances as donors"/>
    <property type="evidence" value="ECO:0007669"/>
    <property type="project" value="TreeGrafter"/>
</dbReference>
<dbReference type="AlphaFoldDB" id="A0A2P1PN40"/>
<reference evidence="10 11" key="1">
    <citation type="submission" date="2018-03" db="EMBL/GenBank/DDBJ databases">
        <title>Ahniella affigens gen. nov., sp. nov., a gammaproteobacterium isolated from sandy soil near a stream.</title>
        <authorList>
            <person name="Ko Y."/>
            <person name="Kim J.-H."/>
        </authorList>
    </citation>
    <scope>NUCLEOTIDE SEQUENCE [LARGE SCALE GENOMIC DNA]</scope>
    <source>
        <strain evidence="10 11">D13</strain>
    </source>
</reference>
<comment type="subcellular location">
    <subcellularLocation>
        <location evidence="8">Cell membrane</location>
        <topology evidence="8">Multi-pass membrane protein</topology>
    </subcellularLocation>
    <subcellularLocation>
        <location evidence="1">Membrane</location>
        <topology evidence="1">Multi-pass membrane protein</topology>
    </subcellularLocation>
</comment>
<keyword evidence="8" id="KW-1003">Cell membrane</keyword>
<evidence type="ECO:0000259" key="9">
    <source>
        <dbReference type="Pfam" id="PF01794"/>
    </source>
</evidence>
<evidence type="ECO:0000256" key="1">
    <source>
        <dbReference type="ARBA" id="ARBA00004141"/>
    </source>
</evidence>
<keyword evidence="6 8" id="KW-0408">Iron</keyword>
<evidence type="ECO:0000256" key="2">
    <source>
        <dbReference type="ARBA" id="ARBA00022448"/>
    </source>
</evidence>
<dbReference type="PANTHER" id="PTHR36964">
    <property type="entry name" value="PROTEIN-METHIONINE-SULFOXIDE REDUCTASE HEME-BINDING SUBUNIT MSRQ"/>
    <property type="match status" value="1"/>
</dbReference>
<dbReference type="Proteomes" id="UP000241074">
    <property type="component" value="Chromosome"/>
</dbReference>